<gene>
    <name evidence="7" type="ORF">HNR68_003945</name>
</gene>
<dbReference type="InterPro" id="IPR049453">
    <property type="entry name" value="Memb_transporter_dom"/>
</dbReference>
<keyword evidence="4 5" id="KW-0472">Membrane</keyword>
<sequence length="526" mass="55524">MPLSVLTRNLRDTFRLRLGGPLLWPAGRTLLSLALPLGVLLAAERMDLLPGAVFGSLTSVHCRTEPHPKQPRTLGVVAVGMAASVTVGVLIAAFAGGPWHEPLAMLATALVGAIGTVASTAVKTGPPGGLIFAFATGACSHLPLHPADVPTHVLTVVLSSAFAWTVTVTGTAVLGLRPHRRVVAAALDATAAALDDRADLALRHRAAVAVANAWDSVAFLGRRDSPQHRDLVHAVQVCEELLAPDGPRVEPAEVRFAAARLRAGRSSTVPREEGAADPVPPTRVSRWWTIRDLIRAALRPHRVQSWLLPYAARVGLAALLAGAAANLLGIPQAYWAAVSAVSILQATSLATSVPRLLQRVSGTVVGVLVAVAVLHADPSLWVLVLLLAALQWGAEMTVTVNYAFGLAFATPVALLVSAISAPTDPDVLGWNRFWATLLGAAIAVAVAWALPNRAWLSRVHTALERVRALSAARPVPREELRSALVELHEAHDVAAGEVPPSRLPTEELREVSQHAYALLDTAPLRR</sequence>
<proteinExistence type="predicted"/>
<comment type="caution">
    <text evidence="7">The sequence shown here is derived from an EMBL/GenBank/DDBJ whole genome shotgun (WGS) entry which is preliminary data.</text>
</comment>
<comment type="subcellular location">
    <subcellularLocation>
        <location evidence="1">Membrane</location>
        <topology evidence="1">Multi-pass membrane protein</topology>
    </subcellularLocation>
</comment>
<dbReference type="AlphaFoldDB" id="A0A853AMH3"/>
<feature type="transmembrane region" description="Helical" evidence="5">
    <location>
        <begin position="307"/>
        <end position="328"/>
    </location>
</feature>
<keyword evidence="3 5" id="KW-1133">Transmembrane helix</keyword>
<feature type="transmembrane region" description="Helical" evidence="5">
    <location>
        <begin position="153"/>
        <end position="176"/>
    </location>
</feature>
<evidence type="ECO:0000256" key="3">
    <source>
        <dbReference type="ARBA" id="ARBA00022989"/>
    </source>
</evidence>
<dbReference type="RefSeq" id="WP_179723217.1">
    <property type="nucleotide sequence ID" value="NZ_BAABFH010000001.1"/>
</dbReference>
<dbReference type="Pfam" id="PF13515">
    <property type="entry name" value="FUSC_2"/>
    <property type="match status" value="1"/>
</dbReference>
<dbReference type="EMBL" id="JACCFJ010000001">
    <property type="protein sequence ID" value="NYI85315.1"/>
    <property type="molecule type" value="Genomic_DNA"/>
</dbReference>
<protein>
    <submittedName>
        <fullName evidence="7">Putative membrane protein YccC</fullName>
    </submittedName>
</protein>
<accession>A0A853AMH3</accession>
<evidence type="ECO:0000256" key="4">
    <source>
        <dbReference type="ARBA" id="ARBA00023136"/>
    </source>
</evidence>
<keyword evidence="8" id="KW-1185">Reference proteome</keyword>
<organism evidence="7 8">
    <name type="scientific">Saccharopolyspora hordei</name>
    <dbReference type="NCBI Taxonomy" id="1838"/>
    <lineage>
        <taxon>Bacteria</taxon>
        <taxon>Bacillati</taxon>
        <taxon>Actinomycetota</taxon>
        <taxon>Actinomycetes</taxon>
        <taxon>Pseudonocardiales</taxon>
        <taxon>Pseudonocardiaceae</taxon>
        <taxon>Saccharopolyspora</taxon>
    </lineage>
</organism>
<dbReference type="GO" id="GO:0016020">
    <property type="term" value="C:membrane"/>
    <property type="evidence" value="ECO:0007669"/>
    <property type="project" value="UniProtKB-SubCell"/>
</dbReference>
<reference evidence="7 8" key="1">
    <citation type="submission" date="2020-07" db="EMBL/GenBank/DDBJ databases">
        <title>Sequencing the genomes of 1000 actinobacteria strains.</title>
        <authorList>
            <person name="Klenk H.-P."/>
        </authorList>
    </citation>
    <scope>NUCLEOTIDE SEQUENCE [LARGE SCALE GENOMIC DNA]</scope>
    <source>
        <strain evidence="7 8">DSM 44065</strain>
    </source>
</reference>
<feature type="transmembrane region" description="Helical" evidence="5">
    <location>
        <begin position="22"/>
        <end position="43"/>
    </location>
</feature>
<evidence type="ECO:0000313" key="8">
    <source>
        <dbReference type="Proteomes" id="UP000587002"/>
    </source>
</evidence>
<feature type="transmembrane region" description="Helical" evidence="5">
    <location>
        <begin position="402"/>
        <end position="421"/>
    </location>
</feature>
<feature type="transmembrane region" description="Helical" evidence="5">
    <location>
        <begin position="433"/>
        <end position="450"/>
    </location>
</feature>
<evidence type="ECO:0000313" key="7">
    <source>
        <dbReference type="EMBL" id="NYI85315.1"/>
    </source>
</evidence>
<evidence type="ECO:0000259" key="6">
    <source>
        <dbReference type="Pfam" id="PF13515"/>
    </source>
</evidence>
<evidence type="ECO:0000256" key="2">
    <source>
        <dbReference type="ARBA" id="ARBA00022692"/>
    </source>
</evidence>
<keyword evidence="2 5" id="KW-0812">Transmembrane</keyword>
<name>A0A853AMH3_9PSEU</name>
<evidence type="ECO:0000256" key="5">
    <source>
        <dbReference type="SAM" id="Phobius"/>
    </source>
</evidence>
<feature type="transmembrane region" description="Helical" evidence="5">
    <location>
        <begin position="73"/>
        <end position="97"/>
    </location>
</feature>
<dbReference type="Proteomes" id="UP000587002">
    <property type="component" value="Unassembled WGS sequence"/>
</dbReference>
<feature type="domain" description="Integral membrane bound transporter" evidence="6">
    <location>
        <begin position="320"/>
        <end position="446"/>
    </location>
</feature>
<feature type="transmembrane region" description="Helical" evidence="5">
    <location>
        <begin position="103"/>
        <end position="122"/>
    </location>
</feature>
<feature type="transmembrane region" description="Helical" evidence="5">
    <location>
        <begin position="365"/>
        <end position="390"/>
    </location>
</feature>
<evidence type="ECO:0000256" key="1">
    <source>
        <dbReference type="ARBA" id="ARBA00004141"/>
    </source>
</evidence>